<evidence type="ECO:0000313" key="1">
    <source>
        <dbReference type="EMBL" id="KAF9681648.1"/>
    </source>
</evidence>
<reference evidence="1 2" key="1">
    <citation type="submission" date="2020-10" db="EMBL/GenBank/DDBJ databases">
        <title>Plant Genome Project.</title>
        <authorList>
            <person name="Zhang R.-G."/>
        </authorList>
    </citation>
    <scope>NUCLEOTIDE SEQUENCE [LARGE SCALE GENOMIC DNA]</scope>
    <source>
        <strain evidence="1">FAFU-HL-1</strain>
        <tissue evidence="1">Leaf</tissue>
    </source>
</reference>
<dbReference type="EMBL" id="JADGMS010000005">
    <property type="protein sequence ID" value="KAF9681648.1"/>
    <property type="molecule type" value="Genomic_DNA"/>
</dbReference>
<accession>A0A835K429</accession>
<protein>
    <submittedName>
        <fullName evidence="1">Uncharacterized protein</fullName>
    </submittedName>
</protein>
<proteinExistence type="predicted"/>
<name>A0A835K429_9ROSI</name>
<gene>
    <name evidence="1" type="ORF">SADUNF_Sadunf05G0023800</name>
</gene>
<sequence>MRLLHVPMMLMVDERLTSLRLIPCIGIHGSLLEKEGLDVLICEHRVPPQIACSPVPWTKP</sequence>
<dbReference type="Proteomes" id="UP000657918">
    <property type="component" value="Unassembled WGS sequence"/>
</dbReference>
<evidence type="ECO:0000313" key="2">
    <source>
        <dbReference type="Proteomes" id="UP000657918"/>
    </source>
</evidence>
<organism evidence="1 2">
    <name type="scientific">Salix dunnii</name>
    <dbReference type="NCBI Taxonomy" id="1413687"/>
    <lineage>
        <taxon>Eukaryota</taxon>
        <taxon>Viridiplantae</taxon>
        <taxon>Streptophyta</taxon>
        <taxon>Embryophyta</taxon>
        <taxon>Tracheophyta</taxon>
        <taxon>Spermatophyta</taxon>
        <taxon>Magnoliopsida</taxon>
        <taxon>eudicotyledons</taxon>
        <taxon>Gunneridae</taxon>
        <taxon>Pentapetalae</taxon>
        <taxon>rosids</taxon>
        <taxon>fabids</taxon>
        <taxon>Malpighiales</taxon>
        <taxon>Salicaceae</taxon>
        <taxon>Saliceae</taxon>
        <taxon>Salix</taxon>
    </lineage>
</organism>
<keyword evidence="2" id="KW-1185">Reference proteome</keyword>
<dbReference type="AlphaFoldDB" id="A0A835K429"/>
<comment type="caution">
    <text evidence="1">The sequence shown here is derived from an EMBL/GenBank/DDBJ whole genome shotgun (WGS) entry which is preliminary data.</text>
</comment>